<dbReference type="SUPFAM" id="SSF53756">
    <property type="entry name" value="UDP-Glycosyltransferase/glycogen phosphorylase"/>
    <property type="match status" value="1"/>
</dbReference>
<comment type="caution">
    <text evidence="2">The sequence shown here is derived from an EMBL/GenBank/DDBJ whole genome shotgun (WGS) entry which is preliminary data.</text>
</comment>
<dbReference type="Proteomes" id="UP000280296">
    <property type="component" value="Unassembled WGS sequence"/>
</dbReference>
<dbReference type="EMBL" id="RYZH01000013">
    <property type="protein sequence ID" value="RUL88224.1"/>
    <property type="molecule type" value="Genomic_DNA"/>
</dbReference>
<dbReference type="GO" id="GO:0016757">
    <property type="term" value="F:glycosyltransferase activity"/>
    <property type="evidence" value="ECO:0007669"/>
    <property type="project" value="InterPro"/>
</dbReference>
<dbReference type="OrthoDB" id="9811902at2"/>
<dbReference type="PANTHER" id="PTHR45947:SF3">
    <property type="entry name" value="SULFOQUINOVOSYL TRANSFERASE SQD2"/>
    <property type="match status" value="1"/>
</dbReference>
<dbReference type="AlphaFoldDB" id="A0A432MLC6"/>
<dbReference type="PANTHER" id="PTHR45947">
    <property type="entry name" value="SULFOQUINOVOSYL TRANSFERASE SQD2"/>
    <property type="match status" value="1"/>
</dbReference>
<keyword evidence="2" id="KW-0808">Transferase</keyword>
<gene>
    <name evidence="2" type="ORF">TsocGM_08400</name>
</gene>
<dbReference type="InterPro" id="IPR050194">
    <property type="entry name" value="Glycosyltransferase_grp1"/>
</dbReference>
<organism evidence="2 3">
    <name type="scientific">Tautonia sociabilis</name>
    <dbReference type="NCBI Taxonomy" id="2080755"/>
    <lineage>
        <taxon>Bacteria</taxon>
        <taxon>Pseudomonadati</taxon>
        <taxon>Planctomycetota</taxon>
        <taxon>Planctomycetia</taxon>
        <taxon>Isosphaerales</taxon>
        <taxon>Isosphaeraceae</taxon>
        <taxon>Tautonia</taxon>
    </lineage>
</organism>
<dbReference type="Gene3D" id="3.40.50.2000">
    <property type="entry name" value="Glycogen Phosphorylase B"/>
    <property type="match status" value="2"/>
</dbReference>
<dbReference type="Pfam" id="PF00534">
    <property type="entry name" value="Glycos_transf_1"/>
    <property type="match status" value="1"/>
</dbReference>
<feature type="domain" description="Glycosyl transferase family 1" evidence="1">
    <location>
        <begin position="197"/>
        <end position="359"/>
    </location>
</feature>
<proteinExistence type="predicted"/>
<evidence type="ECO:0000313" key="2">
    <source>
        <dbReference type="EMBL" id="RUL88224.1"/>
    </source>
</evidence>
<dbReference type="InterPro" id="IPR001296">
    <property type="entry name" value="Glyco_trans_1"/>
</dbReference>
<evidence type="ECO:0000313" key="3">
    <source>
        <dbReference type="Proteomes" id="UP000280296"/>
    </source>
</evidence>
<protein>
    <submittedName>
        <fullName evidence="2">Glycosyltransferase</fullName>
    </submittedName>
</protein>
<reference evidence="2 3" key="1">
    <citation type="submission" date="2018-12" db="EMBL/GenBank/DDBJ databases">
        <authorList>
            <person name="Toschakov S.V."/>
        </authorList>
    </citation>
    <scope>NUCLEOTIDE SEQUENCE [LARGE SCALE GENOMIC DNA]</scope>
    <source>
        <strain evidence="2 3">GM2012</strain>
    </source>
</reference>
<dbReference type="CDD" id="cd03801">
    <property type="entry name" value="GT4_PimA-like"/>
    <property type="match status" value="1"/>
</dbReference>
<sequence>MDLAISITNLGPYHLARLRAAAVLLAKRGGRLIAYETASVERRYPWQALRRDEPFHRVLLFPDRALEDLAAGDCALAMEEALERDRPDAVAVTGYVRPEALAAARWARRTGRPSVLLSESQEIDRPRQWWKEAIKRRRLRVFDAALVGGPSHAAYLEVLGMPPSRIALGYNAVDNTAFAARAQAARRSPDGRLGLPDRPYFLSVSRFSREKNLPRLIAAYASYRRDADEETAWDLVLCGGGPDEAEIDRLVAASGVSSSIHRPGFLQADQLAPWYGFASAFVLASTSEPWGLVVNEAAACVLPLLVSDRAGAAGTLVPDPPGTTGLRFDPSRVDAIAEALRWMASRPEDLRLEMGRRAAEVVSDWGPERFASGLLEAVSLASSRARLGCARVS</sequence>
<accession>A0A432MLC6</accession>
<evidence type="ECO:0000259" key="1">
    <source>
        <dbReference type="Pfam" id="PF00534"/>
    </source>
</evidence>
<name>A0A432MLC6_9BACT</name>
<reference evidence="2 3" key="2">
    <citation type="submission" date="2019-01" db="EMBL/GenBank/DDBJ databases">
        <title>Tautonia sociabilis, a novel thermotolerant planctomycete of Isosphaeraceae family, isolated from a 4000 m deep subterranean habitat.</title>
        <authorList>
            <person name="Kovaleva O.L."/>
            <person name="Elcheninov A.G."/>
            <person name="Van Heerden E."/>
            <person name="Toshchakov S.V."/>
            <person name="Novikov A."/>
            <person name="Bonch-Osmolovskaya E.A."/>
            <person name="Kublanov I.V."/>
        </authorList>
    </citation>
    <scope>NUCLEOTIDE SEQUENCE [LARGE SCALE GENOMIC DNA]</scope>
    <source>
        <strain evidence="2 3">GM2012</strain>
    </source>
</reference>
<keyword evidence="3" id="KW-1185">Reference proteome</keyword>